<dbReference type="Proteomes" id="UP000694569">
    <property type="component" value="Unplaced"/>
</dbReference>
<dbReference type="PROSITE" id="PS51390">
    <property type="entry name" value="WAP"/>
    <property type="match status" value="1"/>
</dbReference>
<dbReference type="GO" id="GO:0005576">
    <property type="term" value="C:extracellular region"/>
    <property type="evidence" value="ECO:0007669"/>
    <property type="project" value="InterPro"/>
</dbReference>
<dbReference type="SUPFAM" id="SSF57256">
    <property type="entry name" value="Elafin-like"/>
    <property type="match status" value="1"/>
</dbReference>
<dbReference type="OrthoDB" id="4473401at2759"/>
<dbReference type="GO" id="GO:0030414">
    <property type="term" value="F:peptidase inhibitor activity"/>
    <property type="evidence" value="ECO:0007669"/>
    <property type="project" value="InterPro"/>
</dbReference>
<evidence type="ECO:0000259" key="2">
    <source>
        <dbReference type="PROSITE" id="PS51390"/>
    </source>
</evidence>
<dbReference type="InterPro" id="IPR008197">
    <property type="entry name" value="WAP_dom"/>
</dbReference>
<dbReference type="SMART" id="SM00217">
    <property type="entry name" value="WAP"/>
    <property type="match status" value="1"/>
</dbReference>
<dbReference type="PRINTS" id="PR00003">
    <property type="entry name" value="4DISULPHCORE"/>
</dbReference>
<feature type="domain" description="WAP" evidence="2">
    <location>
        <begin position="13"/>
        <end position="61"/>
    </location>
</feature>
<keyword evidence="4" id="KW-1185">Reference proteome</keyword>
<dbReference type="Gene3D" id="4.10.75.10">
    <property type="entry name" value="Elafin-like"/>
    <property type="match status" value="1"/>
</dbReference>
<organism evidence="3 4">
    <name type="scientific">Leptobrachium leishanense</name>
    <name type="common">Leishan spiny toad</name>
    <dbReference type="NCBI Taxonomy" id="445787"/>
    <lineage>
        <taxon>Eukaryota</taxon>
        <taxon>Metazoa</taxon>
        <taxon>Chordata</taxon>
        <taxon>Craniata</taxon>
        <taxon>Vertebrata</taxon>
        <taxon>Euteleostomi</taxon>
        <taxon>Amphibia</taxon>
        <taxon>Batrachia</taxon>
        <taxon>Anura</taxon>
        <taxon>Pelobatoidea</taxon>
        <taxon>Megophryidae</taxon>
        <taxon>Leptobrachium</taxon>
    </lineage>
</organism>
<feature type="chain" id="PRO_5034444651" description="WAP domain-containing protein" evidence="1">
    <location>
        <begin position="19"/>
        <end position="83"/>
    </location>
</feature>
<proteinExistence type="predicted"/>
<dbReference type="AlphaFoldDB" id="A0A8C5MGL0"/>
<dbReference type="Ensembl" id="ENSLLET00000014584.1">
    <property type="protein sequence ID" value="ENSLLEP00000014031.1"/>
    <property type="gene ID" value="ENSLLEG00000008901.1"/>
</dbReference>
<name>A0A8C5MGL0_9ANUR</name>
<evidence type="ECO:0000313" key="3">
    <source>
        <dbReference type="Ensembl" id="ENSLLEP00000014031.1"/>
    </source>
</evidence>
<protein>
    <recommendedName>
        <fullName evidence="2">WAP domain-containing protein</fullName>
    </recommendedName>
</protein>
<dbReference type="Pfam" id="PF00095">
    <property type="entry name" value="WAP"/>
    <property type="match status" value="1"/>
</dbReference>
<accession>A0A8C5MGL0</accession>
<reference evidence="3" key="1">
    <citation type="submission" date="2025-08" db="UniProtKB">
        <authorList>
            <consortium name="Ensembl"/>
        </authorList>
    </citation>
    <scope>IDENTIFICATION</scope>
</reference>
<sequence>MLINLYLLLFTVSKEKEGSCPVSSIRCPPGYHPPQCESDSDCSRKQKCCTIHCTQECIDPVKGNVLPDCQICPGLRDQRIGHI</sequence>
<keyword evidence="1" id="KW-0732">Signal</keyword>
<dbReference type="GeneTree" id="ENSGT01010000228647"/>
<dbReference type="FunFam" id="4.10.75.10:FF:000001">
    <property type="entry name" value="Anosmin 1"/>
    <property type="match status" value="1"/>
</dbReference>
<evidence type="ECO:0000313" key="4">
    <source>
        <dbReference type="Proteomes" id="UP000694569"/>
    </source>
</evidence>
<dbReference type="InterPro" id="IPR036645">
    <property type="entry name" value="Elafin-like_sf"/>
</dbReference>
<reference evidence="3" key="2">
    <citation type="submission" date="2025-09" db="UniProtKB">
        <authorList>
            <consortium name="Ensembl"/>
        </authorList>
    </citation>
    <scope>IDENTIFICATION</scope>
</reference>
<feature type="signal peptide" evidence="1">
    <location>
        <begin position="1"/>
        <end position="18"/>
    </location>
</feature>
<evidence type="ECO:0000256" key="1">
    <source>
        <dbReference type="SAM" id="SignalP"/>
    </source>
</evidence>